<proteinExistence type="predicted"/>
<organism evidence="2 3">
    <name type="scientific">Symbiodinium natans</name>
    <dbReference type="NCBI Taxonomy" id="878477"/>
    <lineage>
        <taxon>Eukaryota</taxon>
        <taxon>Sar</taxon>
        <taxon>Alveolata</taxon>
        <taxon>Dinophyceae</taxon>
        <taxon>Suessiales</taxon>
        <taxon>Symbiodiniaceae</taxon>
        <taxon>Symbiodinium</taxon>
    </lineage>
</organism>
<gene>
    <name evidence="2" type="ORF">SNAT2548_LOCUS6883</name>
</gene>
<evidence type="ECO:0000313" key="2">
    <source>
        <dbReference type="EMBL" id="CAE7209148.1"/>
    </source>
</evidence>
<name>A0A812JIF9_9DINO</name>
<reference evidence="2" key="1">
    <citation type="submission" date="2021-02" db="EMBL/GenBank/DDBJ databases">
        <authorList>
            <person name="Dougan E. K."/>
            <person name="Rhodes N."/>
            <person name="Thang M."/>
            <person name="Chan C."/>
        </authorList>
    </citation>
    <scope>NUCLEOTIDE SEQUENCE</scope>
</reference>
<keyword evidence="3" id="KW-1185">Reference proteome</keyword>
<comment type="caution">
    <text evidence="2">The sequence shown here is derived from an EMBL/GenBank/DDBJ whole genome shotgun (WGS) entry which is preliminary data.</text>
</comment>
<dbReference type="Proteomes" id="UP000604046">
    <property type="component" value="Unassembled WGS sequence"/>
</dbReference>
<protein>
    <submittedName>
        <fullName evidence="2">Uncharacterized protein</fullName>
    </submittedName>
</protein>
<evidence type="ECO:0000313" key="3">
    <source>
        <dbReference type="Proteomes" id="UP000604046"/>
    </source>
</evidence>
<feature type="transmembrane region" description="Helical" evidence="1">
    <location>
        <begin position="159"/>
        <end position="188"/>
    </location>
</feature>
<dbReference type="AlphaFoldDB" id="A0A812JIF9"/>
<keyword evidence="1" id="KW-0812">Transmembrane</keyword>
<keyword evidence="1" id="KW-0472">Membrane</keyword>
<sequence>MFQRDYRRKIPGWKLMLDIGRTTFTMMPFSWAAIGSRLELPVAVEFAPGGALEVVGVGDFLGDWLAPDEVPSFVKSFALLAALFPQGPERPLKPTITEGRWEVAAEDPRLVRFFLTTSGFRRDDLWLPEGQLRFRAKAYGSILAQGSDATVTIRESRALFGAAFGAFAGLTLGPGGVVVCAAVAGYALRRVAIVIGEWRCERCEERVFQFPATCRDASDDVGYQILTMSLAIGDLFARREKRRMDNSIKNYSTRPWRDVWTSHYPLVMPCSPCAGDQGGLCWTTTTLAITSAK</sequence>
<keyword evidence="1" id="KW-1133">Transmembrane helix</keyword>
<dbReference type="OrthoDB" id="193230at2759"/>
<accession>A0A812JIF9</accession>
<evidence type="ECO:0000256" key="1">
    <source>
        <dbReference type="SAM" id="Phobius"/>
    </source>
</evidence>
<dbReference type="EMBL" id="CAJNDS010000469">
    <property type="protein sequence ID" value="CAE7209148.1"/>
    <property type="molecule type" value="Genomic_DNA"/>
</dbReference>